<evidence type="ECO:0000313" key="3">
    <source>
        <dbReference type="EMBL" id="KAJ7077007.1"/>
    </source>
</evidence>
<organism evidence="3 4">
    <name type="scientific">Mycena belliarum</name>
    <dbReference type="NCBI Taxonomy" id="1033014"/>
    <lineage>
        <taxon>Eukaryota</taxon>
        <taxon>Fungi</taxon>
        <taxon>Dikarya</taxon>
        <taxon>Basidiomycota</taxon>
        <taxon>Agaricomycotina</taxon>
        <taxon>Agaricomycetes</taxon>
        <taxon>Agaricomycetidae</taxon>
        <taxon>Agaricales</taxon>
        <taxon>Marasmiineae</taxon>
        <taxon>Mycenaceae</taxon>
        <taxon>Mycena</taxon>
    </lineage>
</organism>
<keyword evidence="2" id="KW-0732">Signal</keyword>
<protein>
    <recommendedName>
        <fullName evidence="5">Infection structure specific protein</fullName>
    </recommendedName>
</protein>
<name>A0AAD6XKQ7_9AGAR</name>
<evidence type="ECO:0000256" key="2">
    <source>
        <dbReference type="SAM" id="SignalP"/>
    </source>
</evidence>
<feature type="signal peptide" evidence="2">
    <location>
        <begin position="1"/>
        <end position="22"/>
    </location>
</feature>
<comment type="caution">
    <text evidence="3">The sequence shown here is derived from an EMBL/GenBank/DDBJ whole genome shotgun (WGS) entry which is preliminary data.</text>
</comment>
<proteinExistence type="predicted"/>
<dbReference type="EMBL" id="JARJCN010000076">
    <property type="protein sequence ID" value="KAJ7077007.1"/>
    <property type="molecule type" value="Genomic_DNA"/>
</dbReference>
<sequence>MVGIQTLCTVFFLVAPLSLVRGAAHGSPKATPFARRQVTVTASFTVDPLPTVTGAEVTSAYSAYKQACGADLNKVAVADLADWAAQGGSGDVDVTSDDYVQFLEGEPGDDWSQAEDACGDAQTSLSDVVLAAATNTDVSSSATATSSSARSSSTGRTGTATKTGTGTGTATGKGTGTQASASPSKTPDAASAHGPSVLGVGAALFLVLW</sequence>
<feature type="chain" id="PRO_5041988412" description="Infection structure specific protein" evidence="2">
    <location>
        <begin position="23"/>
        <end position="209"/>
    </location>
</feature>
<keyword evidence="4" id="KW-1185">Reference proteome</keyword>
<reference evidence="3" key="1">
    <citation type="submission" date="2023-03" db="EMBL/GenBank/DDBJ databases">
        <title>Massive genome expansion in bonnet fungi (Mycena s.s.) driven by repeated elements and novel gene families across ecological guilds.</title>
        <authorList>
            <consortium name="Lawrence Berkeley National Laboratory"/>
            <person name="Harder C.B."/>
            <person name="Miyauchi S."/>
            <person name="Viragh M."/>
            <person name="Kuo A."/>
            <person name="Thoen E."/>
            <person name="Andreopoulos B."/>
            <person name="Lu D."/>
            <person name="Skrede I."/>
            <person name="Drula E."/>
            <person name="Henrissat B."/>
            <person name="Morin E."/>
            <person name="Kohler A."/>
            <person name="Barry K."/>
            <person name="LaButti K."/>
            <person name="Morin E."/>
            <person name="Salamov A."/>
            <person name="Lipzen A."/>
            <person name="Mereny Z."/>
            <person name="Hegedus B."/>
            <person name="Baldrian P."/>
            <person name="Stursova M."/>
            <person name="Weitz H."/>
            <person name="Taylor A."/>
            <person name="Grigoriev I.V."/>
            <person name="Nagy L.G."/>
            <person name="Martin F."/>
            <person name="Kauserud H."/>
        </authorList>
    </citation>
    <scope>NUCLEOTIDE SEQUENCE</scope>
    <source>
        <strain evidence="3">CBHHK173m</strain>
    </source>
</reference>
<feature type="region of interest" description="Disordered" evidence="1">
    <location>
        <begin position="140"/>
        <end position="194"/>
    </location>
</feature>
<dbReference type="AlphaFoldDB" id="A0AAD6XKQ7"/>
<evidence type="ECO:0000313" key="4">
    <source>
        <dbReference type="Proteomes" id="UP001222325"/>
    </source>
</evidence>
<evidence type="ECO:0008006" key="5">
    <source>
        <dbReference type="Google" id="ProtNLM"/>
    </source>
</evidence>
<accession>A0AAD6XKQ7</accession>
<evidence type="ECO:0000256" key="1">
    <source>
        <dbReference type="SAM" id="MobiDB-lite"/>
    </source>
</evidence>
<dbReference type="Proteomes" id="UP001222325">
    <property type="component" value="Unassembled WGS sequence"/>
</dbReference>
<gene>
    <name evidence="3" type="ORF">B0H15DRAFT_934137</name>
</gene>
<feature type="compositionally biased region" description="Low complexity" evidence="1">
    <location>
        <begin position="140"/>
        <end position="164"/>
    </location>
</feature>
<feature type="compositionally biased region" description="Gly residues" evidence="1">
    <location>
        <begin position="165"/>
        <end position="175"/>
    </location>
</feature>